<proteinExistence type="inferred from homology"/>
<evidence type="ECO:0000313" key="7">
    <source>
        <dbReference type="EMBL" id="GFH47173.1"/>
    </source>
</evidence>
<gene>
    <name evidence="7" type="ORF">CTEN210_03648</name>
</gene>
<protein>
    <recommendedName>
        <fullName evidence="6">Choline transporter-like protein</fullName>
    </recommendedName>
</protein>
<accession>A0AAD3CKC6</accession>
<feature type="transmembrane region" description="Helical" evidence="6">
    <location>
        <begin position="237"/>
        <end position="256"/>
    </location>
</feature>
<feature type="transmembrane region" description="Helical" evidence="6">
    <location>
        <begin position="436"/>
        <end position="457"/>
    </location>
</feature>
<feature type="transmembrane region" description="Helical" evidence="6">
    <location>
        <begin position="89"/>
        <end position="114"/>
    </location>
</feature>
<evidence type="ECO:0000256" key="4">
    <source>
        <dbReference type="ARBA" id="ARBA00022989"/>
    </source>
</evidence>
<evidence type="ECO:0000256" key="6">
    <source>
        <dbReference type="RuleBase" id="RU368066"/>
    </source>
</evidence>
<evidence type="ECO:0000256" key="1">
    <source>
        <dbReference type="ARBA" id="ARBA00004141"/>
    </source>
</evidence>
<keyword evidence="4 6" id="KW-1133">Transmembrane helix</keyword>
<evidence type="ECO:0000256" key="2">
    <source>
        <dbReference type="ARBA" id="ARBA00007168"/>
    </source>
</evidence>
<dbReference type="InterPro" id="IPR007603">
    <property type="entry name" value="Choline_transptr-like"/>
</dbReference>
<dbReference type="GO" id="GO:0005886">
    <property type="term" value="C:plasma membrane"/>
    <property type="evidence" value="ECO:0007669"/>
    <property type="project" value="UniProtKB-SubCell"/>
</dbReference>
<feature type="transmembrane region" description="Helical" evidence="6">
    <location>
        <begin position="121"/>
        <end position="139"/>
    </location>
</feature>
<dbReference type="Pfam" id="PF04515">
    <property type="entry name" value="Choline_transpo"/>
    <property type="match status" value="1"/>
</dbReference>
<evidence type="ECO:0000256" key="5">
    <source>
        <dbReference type="ARBA" id="ARBA00023136"/>
    </source>
</evidence>
<feature type="transmembrane region" description="Helical" evidence="6">
    <location>
        <begin position="387"/>
        <end position="411"/>
    </location>
</feature>
<dbReference type="Proteomes" id="UP001054902">
    <property type="component" value="Unassembled WGS sequence"/>
</dbReference>
<feature type="transmembrane region" description="Helical" evidence="6">
    <location>
        <begin position="145"/>
        <end position="164"/>
    </location>
</feature>
<sequence length="501" mass="54223">MFGGTKNEPDIPIQASPYDHTATVEDQSNPFLVKKQPTRCRDPVFAVLFIANVAAMIGVFIKYGTNPLNNVEAEQDGDDGQIELGEEGIIYTAATAAGISAAFSAVMMQVLMCIPGFLIKFALLFNVALAGLGMAFSFYSGSMVGGIISAIFFALFCCYAYMVWSRIPFATANLKTACAALRANCGVTFFAYIFAALAVAWSILWSLAVAGVQDTGILIKCTEVQDSYGYTRDSCSINYGIFFVLFVSFFFTHQVLQNSVHTTVAGVVGSWWFKPEQNGFCGSAVFGSFFRTMTTSLGSVCFGSLLVAIIQATRQILEMARRNEDVGPFLACCVDCLLGCLESLLEYFNKWAFVYVGVYGYGYCEAGKSVIQLFKDRGWEAVIADDLVGMALFMTSLVVGLVMAGVGVLMVDQTTWWDVFIAAFDAQSEEANGKQAAMIFAGVLAFIIGLVIASILMSTIASAVNASIVLFADAPAEFECHYPELSQEMRTAYNVAYPGCM</sequence>
<keyword evidence="8" id="KW-1185">Reference proteome</keyword>
<feature type="transmembrane region" description="Helical" evidence="6">
    <location>
        <begin position="44"/>
        <end position="61"/>
    </location>
</feature>
<dbReference type="EMBL" id="BLLK01000022">
    <property type="protein sequence ID" value="GFH47173.1"/>
    <property type="molecule type" value="Genomic_DNA"/>
</dbReference>
<evidence type="ECO:0000313" key="8">
    <source>
        <dbReference type="Proteomes" id="UP001054902"/>
    </source>
</evidence>
<comment type="similarity">
    <text evidence="2 6">Belongs to the CTL (choline transporter-like) family.</text>
</comment>
<comment type="caution">
    <text evidence="7">The sequence shown here is derived from an EMBL/GenBank/DDBJ whole genome shotgun (WGS) entry which is preliminary data.</text>
</comment>
<comment type="subcellular location">
    <subcellularLocation>
        <location evidence="6">Cell membrane</location>
        <topology evidence="6">Multi-pass membrane protein</topology>
    </subcellularLocation>
    <subcellularLocation>
        <location evidence="1">Membrane</location>
        <topology evidence="1">Multi-pass membrane protein</topology>
    </subcellularLocation>
</comment>
<keyword evidence="5 6" id="KW-0472">Membrane</keyword>
<name>A0AAD3CKC6_9STRA</name>
<evidence type="ECO:0000256" key="3">
    <source>
        <dbReference type="ARBA" id="ARBA00022692"/>
    </source>
</evidence>
<comment type="function">
    <text evidence="6">Choline transporter.</text>
</comment>
<dbReference type="PANTHER" id="PTHR12385:SF4">
    <property type="entry name" value="PROTEIN PNS1"/>
    <property type="match status" value="1"/>
</dbReference>
<keyword evidence="3 6" id="KW-0812">Transmembrane</keyword>
<dbReference type="PANTHER" id="PTHR12385">
    <property type="entry name" value="CHOLINE TRANSPORTER-LIKE (SLC FAMILY 44)"/>
    <property type="match status" value="1"/>
</dbReference>
<feature type="transmembrane region" description="Helical" evidence="6">
    <location>
        <begin position="185"/>
        <end position="208"/>
    </location>
</feature>
<organism evidence="7 8">
    <name type="scientific">Chaetoceros tenuissimus</name>
    <dbReference type="NCBI Taxonomy" id="426638"/>
    <lineage>
        <taxon>Eukaryota</taxon>
        <taxon>Sar</taxon>
        <taxon>Stramenopiles</taxon>
        <taxon>Ochrophyta</taxon>
        <taxon>Bacillariophyta</taxon>
        <taxon>Coscinodiscophyceae</taxon>
        <taxon>Chaetocerotophycidae</taxon>
        <taxon>Chaetocerotales</taxon>
        <taxon>Chaetocerotaceae</taxon>
        <taxon>Chaetoceros</taxon>
    </lineage>
</organism>
<reference evidence="7 8" key="1">
    <citation type="journal article" date="2021" name="Sci. Rep.">
        <title>The genome of the diatom Chaetoceros tenuissimus carries an ancient integrated fragment of an extant virus.</title>
        <authorList>
            <person name="Hongo Y."/>
            <person name="Kimura K."/>
            <person name="Takaki Y."/>
            <person name="Yoshida Y."/>
            <person name="Baba S."/>
            <person name="Kobayashi G."/>
            <person name="Nagasaki K."/>
            <person name="Hano T."/>
            <person name="Tomaru Y."/>
        </authorList>
    </citation>
    <scope>NUCLEOTIDE SEQUENCE [LARGE SCALE GENOMIC DNA]</scope>
    <source>
        <strain evidence="7 8">NIES-3715</strain>
    </source>
</reference>
<dbReference type="GO" id="GO:0022857">
    <property type="term" value="F:transmembrane transporter activity"/>
    <property type="evidence" value="ECO:0007669"/>
    <property type="project" value="UniProtKB-UniRule"/>
</dbReference>
<dbReference type="AlphaFoldDB" id="A0AAD3CKC6"/>